<dbReference type="NCBIfam" id="NF045510">
    <property type="entry name" value="4Cys_prefix_kin"/>
    <property type="match status" value="1"/>
</dbReference>
<comment type="caution">
    <text evidence="12">The sequence shown here is derived from an EMBL/GenBank/DDBJ whole genome shotgun (WGS) entry which is preliminary data.</text>
</comment>
<feature type="transmembrane region" description="Helical" evidence="10">
    <location>
        <begin position="450"/>
        <end position="470"/>
    </location>
</feature>
<dbReference type="Gene3D" id="1.10.510.10">
    <property type="entry name" value="Transferase(Phosphotransferase) domain 1"/>
    <property type="match status" value="1"/>
</dbReference>
<dbReference type="EC" id="2.7.11.1" evidence="1"/>
<dbReference type="GO" id="GO:0004674">
    <property type="term" value="F:protein serine/threonine kinase activity"/>
    <property type="evidence" value="ECO:0007669"/>
    <property type="project" value="UniProtKB-KW"/>
</dbReference>
<keyword evidence="10" id="KW-0472">Membrane</keyword>
<keyword evidence="6 9" id="KW-0067">ATP-binding</keyword>
<keyword evidence="2" id="KW-0723">Serine/threonine-protein kinase</keyword>
<comment type="catalytic activity">
    <reaction evidence="8">
        <text>L-seryl-[protein] + ATP = O-phospho-L-seryl-[protein] + ADP + H(+)</text>
        <dbReference type="Rhea" id="RHEA:17989"/>
        <dbReference type="Rhea" id="RHEA-COMP:9863"/>
        <dbReference type="Rhea" id="RHEA-COMP:11604"/>
        <dbReference type="ChEBI" id="CHEBI:15378"/>
        <dbReference type="ChEBI" id="CHEBI:29999"/>
        <dbReference type="ChEBI" id="CHEBI:30616"/>
        <dbReference type="ChEBI" id="CHEBI:83421"/>
        <dbReference type="ChEBI" id="CHEBI:456216"/>
        <dbReference type="EC" id="2.7.11.1"/>
    </reaction>
</comment>
<dbReference type="PROSITE" id="PS00107">
    <property type="entry name" value="PROTEIN_KINASE_ATP"/>
    <property type="match status" value="1"/>
</dbReference>
<evidence type="ECO:0000256" key="5">
    <source>
        <dbReference type="ARBA" id="ARBA00022777"/>
    </source>
</evidence>
<dbReference type="PANTHER" id="PTHR24363:SF0">
    <property type="entry name" value="SERINE_THREONINE KINASE LIKE DOMAIN CONTAINING 1"/>
    <property type="match status" value="1"/>
</dbReference>
<accession>A0A7C3VED2</accession>
<evidence type="ECO:0000256" key="3">
    <source>
        <dbReference type="ARBA" id="ARBA00022679"/>
    </source>
</evidence>
<evidence type="ECO:0000313" key="12">
    <source>
        <dbReference type="EMBL" id="HGF99373.1"/>
    </source>
</evidence>
<evidence type="ECO:0000256" key="10">
    <source>
        <dbReference type="SAM" id="Phobius"/>
    </source>
</evidence>
<dbReference type="InterPro" id="IPR017441">
    <property type="entry name" value="Protein_kinase_ATP_BS"/>
</dbReference>
<feature type="transmembrane region" description="Helical" evidence="10">
    <location>
        <begin position="490"/>
        <end position="520"/>
    </location>
</feature>
<feature type="binding site" evidence="9">
    <location>
        <position position="64"/>
    </location>
    <ligand>
        <name>ATP</name>
        <dbReference type="ChEBI" id="CHEBI:30616"/>
    </ligand>
</feature>
<dbReference type="AlphaFoldDB" id="A0A7C3VED2"/>
<organism evidence="12">
    <name type="scientific">Planktothricoides sp. SpSt-374</name>
    <dbReference type="NCBI Taxonomy" id="2282167"/>
    <lineage>
        <taxon>Bacteria</taxon>
        <taxon>Bacillati</taxon>
        <taxon>Cyanobacteriota</taxon>
        <taxon>Cyanophyceae</taxon>
        <taxon>Oscillatoriophycideae</taxon>
        <taxon>Oscillatoriales</taxon>
        <taxon>Oscillatoriaceae</taxon>
        <taxon>Planktothricoides</taxon>
    </lineage>
</organism>
<evidence type="ECO:0000256" key="4">
    <source>
        <dbReference type="ARBA" id="ARBA00022741"/>
    </source>
</evidence>
<evidence type="ECO:0000256" key="9">
    <source>
        <dbReference type="PROSITE-ProRule" id="PRU10141"/>
    </source>
</evidence>
<evidence type="ECO:0000256" key="7">
    <source>
        <dbReference type="ARBA" id="ARBA00047899"/>
    </source>
</evidence>
<feature type="domain" description="Protein kinase" evidence="11">
    <location>
        <begin position="34"/>
        <end position="289"/>
    </location>
</feature>
<evidence type="ECO:0000256" key="6">
    <source>
        <dbReference type="ARBA" id="ARBA00022840"/>
    </source>
</evidence>
<name>A0A7C3VED2_9CYAN</name>
<protein>
    <recommendedName>
        <fullName evidence="1">non-specific serine/threonine protein kinase</fullName>
        <ecNumber evidence="1">2.7.11.1</ecNumber>
    </recommendedName>
</protein>
<keyword evidence="10" id="KW-1133">Transmembrane helix</keyword>
<gene>
    <name evidence="12" type="ORF">ENR15_01545</name>
</gene>
<keyword evidence="5" id="KW-0418">Kinase</keyword>
<dbReference type="InterPro" id="IPR011009">
    <property type="entry name" value="Kinase-like_dom_sf"/>
</dbReference>
<dbReference type="GO" id="GO:0005524">
    <property type="term" value="F:ATP binding"/>
    <property type="evidence" value="ECO:0007669"/>
    <property type="project" value="UniProtKB-UniRule"/>
</dbReference>
<evidence type="ECO:0000256" key="8">
    <source>
        <dbReference type="ARBA" id="ARBA00048679"/>
    </source>
</evidence>
<keyword evidence="4 9" id="KW-0547">Nucleotide-binding</keyword>
<dbReference type="SMART" id="SM00220">
    <property type="entry name" value="S_TKc"/>
    <property type="match status" value="1"/>
</dbReference>
<dbReference type="SUPFAM" id="SSF56112">
    <property type="entry name" value="Protein kinase-like (PK-like)"/>
    <property type="match status" value="1"/>
</dbReference>
<evidence type="ECO:0000256" key="2">
    <source>
        <dbReference type="ARBA" id="ARBA00022527"/>
    </source>
</evidence>
<dbReference type="PANTHER" id="PTHR24363">
    <property type="entry name" value="SERINE/THREONINE PROTEIN KINASE"/>
    <property type="match status" value="1"/>
</dbReference>
<reference evidence="12" key="1">
    <citation type="journal article" date="2020" name="mSystems">
        <title>Genome- and Community-Level Interaction Insights into Carbon Utilization and Element Cycling Functions of Hydrothermarchaeota in Hydrothermal Sediment.</title>
        <authorList>
            <person name="Zhou Z."/>
            <person name="Liu Y."/>
            <person name="Xu W."/>
            <person name="Pan J."/>
            <person name="Luo Z.H."/>
            <person name="Li M."/>
        </authorList>
    </citation>
    <scope>NUCLEOTIDE SEQUENCE [LARGE SCALE GENOMIC DNA]</scope>
    <source>
        <strain evidence="12">SpSt-374</strain>
    </source>
</reference>
<proteinExistence type="predicted"/>
<dbReference type="InterPro" id="IPR000719">
    <property type="entry name" value="Prot_kinase_dom"/>
</dbReference>
<dbReference type="PROSITE" id="PS50011">
    <property type="entry name" value="PROTEIN_KINASE_DOM"/>
    <property type="match status" value="1"/>
</dbReference>
<dbReference type="Pfam" id="PF00069">
    <property type="entry name" value="Pkinase"/>
    <property type="match status" value="1"/>
</dbReference>
<dbReference type="Gene3D" id="3.30.200.20">
    <property type="entry name" value="Phosphorylase Kinase, domain 1"/>
    <property type="match status" value="1"/>
</dbReference>
<sequence length="544" mass="61400">MTYCLHPQCTKPRNQSGAKFCQHCGAKLLLREHYRALEPIGQGGFGKTFLAVDEDRLKTRCVIKQFLPQELGTKNAQKAAELFHREAVRLDELGQHSQIPALLSHFEQDGFQYLVQEFIDGQNLAVELVNDGCFTEAKIRQLLLDLLPLLQFVHEKGVIHRDIKPENIIRRQGDKRLVLVDFGAAKVWSATALVEKGTIIGSPEYMAPEQLDSRATFASDIYSLGVTCLHLLTQMPPFELRDNQEDCWVWRDYLPQAITEQMAEILDQMVERPTNKRYQSATEVWQDLTTTVNSIYYTIDALTPDSKRLVGQQIFDVEVAMATPVEVMTGEIYQFLETTAKLELKRDNITEWQIICLWRKQILEIVEKLEIDPDYQKEKEGFLDELRELGKDDRLRDKMRCIVKNISILVYNALDATEKEEFWEKVIEDLRNNQINVAADTMKKAGIKGILFGTAGVSGLMAAIVSRIILVKLTKGLLTGVLLNLIGRHAFGRVAVGVLGGPIGLGINLALAAGGVIHGVSSYRKEKRKAKFIQGIFAIYLLAS</sequence>
<keyword evidence="3" id="KW-0808">Transferase</keyword>
<dbReference type="EMBL" id="DSPX01000013">
    <property type="protein sequence ID" value="HGF99373.1"/>
    <property type="molecule type" value="Genomic_DNA"/>
</dbReference>
<dbReference type="CDD" id="cd14014">
    <property type="entry name" value="STKc_PknB_like"/>
    <property type="match status" value="1"/>
</dbReference>
<evidence type="ECO:0000259" key="11">
    <source>
        <dbReference type="PROSITE" id="PS50011"/>
    </source>
</evidence>
<comment type="catalytic activity">
    <reaction evidence="7">
        <text>L-threonyl-[protein] + ATP = O-phospho-L-threonyl-[protein] + ADP + H(+)</text>
        <dbReference type="Rhea" id="RHEA:46608"/>
        <dbReference type="Rhea" id="RHEA-COMP:11060"/>
        <dbReference type="Rhea" id="RHEA-COMP:11605"/>
        <dbReference type="ChEBI" id="CHEBI:15378"/>
        <dbReference type="ChEBI" id="CHEBI:30013"/>
        <dbReference type="ChEBI" id="CHEBI:30616"/>
        <dbReference type="ChEBI" id="CHEBI:61977"/>
        <dbReference type="ChEBI" id="CHEBI:456216"/>
        <dbReference type="EC" id="2.7.11.1"/>
    </reaction>
</comment>
<keyword evidence="10" id="KW-0812">Transmembrane</keyword>
<evidence type="ECO:0000256" key="1">
    <source>
        <dbReference type="ARBA" id="ARBA00012513"/>
    </source>
</evidence>